<dbReference type="InterPro" id="IPR000515">
    <property type="entry name" value="MetI-like"/>
</dbReference>
<dbReference type="HOGENOM" id="CLU_016047_0_3_9"/>
<evidence type="ECO:0000256" key="6">
    <source>
        <dbReference type="ARBA" id="ARBA00023136"/>
    </source>
</evidence>
<evidence type="ECO:0000256" key="3">
    <source>
        <dbReference type="ARBA" id="ARBA00022475"/>
    </source>
</evidence>
<keyword evidence="4 7" id="KW-0812">Transmembrane</keyword>
<dbReference type="InterPro" id="IPR035906">
    <property type="entry name" value="MetI-like_sf"/>
</dbReference>
<dbReference type="EMBL" id="CP001098">
    <property type="protein sequence ID" value="ACL70726.1"/>
    <property type="molecule type" value="Genomic_DNA"/>
</dbReference>
<dbReference type="Pfam" id="PF00528">
    <property type="entry name" value="BPD_transp_1"/>
    <property type="match status" value="1"/>
</dbReference>
<dbReference type="CDD" id="cd06261">
    <property type="entry name" value="TM_PBP2"/>
    <property type="match status" value="1"/>
</dbReference>
<evidence type="ECO:0000256" key="2">
    <source>
        <dbReference type="ARBA" id="ARBA00022448"/>
    </source>
</evidence>
<organism evidence="9 10">
    <name type="scientific">Halothermothrix orenii (strain H 168 / OCM 544 / DSM 9562)</name>
    <dbReference type="NCBI Taxonomy" id="373903"/>
    <lineage>
        <taxon>Bacteria</taxon>
        <taxon>Bacillati</taxon>
        <taxon>Bacillota</taxon>
        <taxon>Clostridia</taxon>
        <taxon>Halanaerobiales</taxon>
        <taxon>Halothermotrichaceae</taxon>
        <taxon>Halothermothrix</taxon>
    </lineage>
</organism>
<name>B8CZK7_HALOH</name>
<dbReference type="PANTHER" id="PTHR30193">
    <property type="entry name" value="ABC TRANSPORTER PERMEASE PROTEIN"/>
    <property type="match status" value="1"/>
</dbReference>
<dbReference type="PROSITE" id="PS50928">
    <property type="entry name" value="ABC_TM1"/>
    <property type="match status" value="1"/>
</dbReference>
<dbReference type="PANTHER" id="PTHR30193:SF37">
    <property type="entry name" value="INNER MEMBRANE ABC TRANSPORTER PERMEASE PROTEIN YCJO"/>
    <property type="match status" value="1"/>
</dbReference>
<keyword evidence="3" id="KW-1003">Cell membrane</keyword>
<feature type="transmembrane region" description="Helical" evidence="7">
    <location>
        <begin position="98"/>
        <end position="120"/>
    </location>
</feature>
<evidence type="ECO:0000256" key="1">
    <source>
        <dbReference type="ARBA" id="ARBA00004651"/>
    </source>
</evidence>
<evidence type="ECO:0000313" key="9">
    <source>
        <dbReference type="EMBL" id="ACL70726.1"/>
    </source>
</evidence>
<dbReference type="InterPro" id="IPR051393">
    <property type="entry name" value="ABC_transporter_permease"/>
</dbReference>
<comment type="subcellular location">
    <subcellularLocation>
        <location evidence="1 7">Cell membrane</location>
        <topology evidence="1 7">Multi-pass membrane protein</topology>
    </subcellularLocation>
</comment>
<feature type="transmembrane region" description="Helical" evidence="7">
    <location>
        <begin position="29"/>
        <end position="56"/>
    </location>
</feature>
<feature type="transmembrane region" description="Helical" evidence="7">
    <location>
        <begin position="248"/>
        <end position="267"/>
    </location>
</feature>
<keyword evidence="6 7" id="KW-0472">Membrane</keyword>
<dbReference type="Gene3D" id="1.10.3720.10">
    <property type="entry name" value="MetI-like"/>
    <property type="match status" value="1"/>
</dbReference>
<evidence type="ECO:0000256" key="5">
    <source>
        <dbReference type="ARBA" id="ARBA00022989"/>
    </source>
</evidence>
<keyword evidence="5 7" id="KW-1133">Transmembrane helix</keyword>
<dbReference type="SUPFAM" id="SSF161098">
    <property type="entry name" value="MetI-like"/>
    <property type="match status" value="1"/>
</dbReference>
<evidence type="ECO:0000259" key="8">
    <source>
        <dbReference type="PROSITE" id="PS50928"/>
    </source>
</evidence>
<protein>
    <submittedName>
        <fullName evidence="9">Binding-protein-dependent transport systems inner membrane component</fullName>
    </submittedName>
</protein>
<dbReference type="GO" id="GO:0055085">
    <property type="term" value="P:transmembrane transport"/>
    <property type="evidence" value="ECO:0007669"/>
    <property type="project" value="InterPro"/>
</dbReference>
<evidence type="ECO:0000256" key="4">
    <source>
        <dbReference type="ARBA" id="ARBA00022692"/>
    </source>
</evidence>
<reference evidence="9 10" key="1">
    <citation type="journal article" date="2009" name="PLoS ONE">
        <title>Genome analysis of the anaerobic thermohalophilic bacterium Halothermothrix orenii.</title>
        <authorList>
            <person name="Mavromatis K."/>
            <person name="Ivanova N."/>
            <person name="Anderson I."/>
            <person name="Lykidis A."/>
            <person name="Hooper S.D."/>
            <person name="Sun H."/>
            <person name="Kunin V."/>
            <person name="Lapidus A."/>
            <person name="Hugenholtz P."/>
            <person name="Patel B."/>
            <person name="Kyrpides N.C."/>
        </authorList>
    </citation>
    <scope>NUCLEOTIDE SEQUENCE [LARGE SCALE GENOMIC DNA]</scope>
    <source>
        <strain evidence="10">H 168 / OCM 544 / DSM 9562</strain>
    </source>
</reference>
<evidence type="ECO:0000256" key="7">
    <source>
        <dbReference type="RuleBase" id="RU363032"/>
    </source>
</evidence>
<dbReference type="STRING" id="373903.Hore_19790"/>
<comment type="similarity">
    <text evidence="7">Belongs to the binding-protein-dependent transport system permease family.</text>
</comment>
<feature type="transmembrane region" description="Helical" evidence="7">
    <location>
        <begin position="287"/>
        <end position="311"/>
    </location>
</feature>
<keyword evidence="10" id="KW-1185">Reference proteome</keyword>
<dbReference type="AlphaFoldDB" id="B8CZK7"/>
<evidence type="ECO:0000313" key="10">
    <source>
        <dbReference type="Proteomes" id="UP000000719"/>
    </source>
</evidence>
<feature type="transmembrane region" description="Helical" evidence="7">
    <location>
        <begin position="132"/>
        <end position="153"/>
    </location>
</feature>
<feature type="domain" description="ABC transmembrane type-1" evidence="8">
    <location>
        <begin position="95"/>
        <end position="308"/>
    </location>
</feature>
<proteinExistence type="inferred from homology"/>
<sequence length="319" mass="36686">MMLAKIRGYFDNSLIHQLKHRTAKKSLPYMFILPALIGMLFVHIIPMLWGVVISFLDLDIYNITRWASAPFVGLENYTKGFSPVTTIGRMYFKSLFNVAYYSLLTISIGYFLGLGAALLLNRPFFGRTFIRGLILIPFITPDSVAYNFWRFIFQSRIGILNKMLLDLGLIQENIVWLVGQNSLYAVVIASIWKGWPFAALILLAGLQTIPQEIYEAARIDGASAWQRFRYITFQYLKPVTKTLMIMNILWNFFAFNQFVVLLGRSPGKYAEVPSTLIMRQAFGHFKYGLGAALSIILMLIMLIITIAYLYFFRIRAERE</sequence>
<dbReference type="Proteomes" id="UP000000719">
    <property type="component" value="Chromosome"/>
</dbReference>
<dbReference type="KEGG" id="hor:Hore_19790"/>
<gene>
    <name evidence="9" type="ordered locus">Hore_19790</name>
</gene>
<dbReference type="eggNOG" id="COG1175">
    <property type="taxonomic scope" value="Bacteria"/>
</dbReference>
<accession>B8CZK7</accession>
<keyword evidence="2 7" id="KW-0813">Transport</keyword>
<dbReference type="GO" id="GO:0005886">
    <property type="term" value="C:plasma membrane"/>
    <property type="evidence" value="ECO:0007669"/>
    <property type="project" value="UniProtKB-SubCell"/>
</dbReference>